<accession>A0A1Q9A0U4</accession>
<dbReference type="AlphaFoldDB" id="A0A1Q9A0U4"/>
<name>A0A1Q9A0U4_9HYPH</name>
<comment type="caution">
    <text evidence="1">The sequence shown here is derived from an EMBL/GenBank/DDBJ whole genome shotgun (WGS) entry which is preliminary data.</text>
</comment>
<proteinExistence type="predicted"/>
<dbReference type="Proteomes" id="UP000185598">
    <property type="component" value="Unassembled WGS sequence"/>
</dbReference>
<sequence>MALRFVAGWAGLNDRLGMEWGRAKAVGVALLEKPRKMAMRFTDYDIGCSLKVVSSRSIIR</sequence>
<gene>
    <name evidence="1" type="ORF">BJF91_08155</name>
</gene>
<organism evidence="1 2">
    <name type="scientific">Allorhizobium taibaishanense</name>
    <dbReference type="NCBI Taxonomy" id="887144"/>
    <lineage>
        <taxon>Bacteria</taxon>
        <taxon>Pseudomonadati</taxon>
        <taxon>Pseudomonadota</taxon>
        <taxon>Alphaproteobacteria</taxon>
        <taxon>Hyphomicrobiales</taxon>
        <taxon>Rhizobiaceae</taxon>
        <taxon>Rhizobium/Agrobacterium group</taxon>
        <taxon>Allorhizobium</taxon>
    </lineage>
</organism>
<protein>
    <submittedName>
        <fullName evidence="1">Uncharacterized protein</fullName>
    </submittedName>
</protein>
<evidence type="ECO:0000313" key="1">
    <source>
        <dbReference type="EMBL" id="OLP48116.1"/>
    </source>
</evidence>
<dbReference type="STRING" id="887144.BJF91_08155"/>
<keyword evidence="2" id="KW-1185">Reference proteome</keyword>
<evidence type="ECO:0000313" key="2">
    <source>
        <dbReference type="Proteomes" id="UP000185598"/>
    </source>
</evidence>
<reference evidence="1 2" key="1">
    <citation type="submission" date="2016-09" db="EMBL/GenBank/DDBJ databases">
        <title>Rhizobium oryziradicis sp. nov., isolated from the root of rice.</title>
        <authorList>
            <person name="Zhao J."/>
            <person name="Zhang X."/>
        </authorList>
    </citation>
    <scope>NUCLEOTIDE SEQUENCE [LARGE SCALE GENOMIC DNA]</scope>
    <source>
        <strain evidence="1 2">14971</strain>
    </source>
</reference>
<dbReference type="EMBL" id="MKIN01000024">
    <property type="protein sequence ID" value="OLP48116.1"/>
    <property type="molecule type" value="Genomic_DNA"/>
</dbReference>